<protein>
    <recommendedName>
        <fullName evidence="7">GPP34 family phosphoprotein</fullName>
    </recommendedName>
</protein>
<keyword evidence="4" id="KW-0472">Membrane</keyword>
<evidence type="ECO:0000256" key="3">
    <source>
        <dbReference type="ARBA" id="ARBA00023121"/>
    </source>
</evidence>
<dbReference type="RefSeq" id="WP_113698235.1">
    <property type="nucleotide sequence ID" value="NZ_CP015163.1"/>
</dbReference>
<dbReference type="KEGG" id="aab:A4R43_41000"/>
<dbReference type="OrthoDB" id="4717569at2"/>
<name>A0A344LMB8_9PSEU</name>
<dbReference type="Gene3D" id="1.10.3630.10">
    <property type="entry name" value="yeast vps74-n-term truncation variant domain like"/>
    <property type="match status" value="1"/>
</dbReference>
<dbReference type="GO" id="GO:0012505">
    <property type="term" value="C:endomembrane system"/>
    <property type="evidence" value="ECO:0007669"/>
    <property type="project" value="UniProtKB-ARBA"/>
</dbReference>
<evidence type="ECO:0000313" key="5">
    <source>
        <dbReference type="EMBL" id="AXB49192.1"/>
    </source>
</evidence>
<organism evidence="5 6">
    <name type="scientific">Amycolatopsis albispora</name>
    <dbReference type="NCBI Taxonomy" id="1804986"/>
    <lineage>
        <taxon>Bacteria</taxon>
        <taxon>Bacillati</taxon>
        <taxon>Actinomycetota</taxon>
        <taxon>Actinomycetes</taxon>
        <taxon>Pseudonocardiales</taxon>
        <taxon>Pseudonocardiaceae</taxon>
        <taxon>Amycolatopsis</taxon>
    </lineage>
</organism>
<dbReference type="EMBL" id="CP015163">
    <property type="protein sequence ID" value="AXB49192.1"/>
    <property type="molecule type" value="Genomic_DNA"/>
</dbReference>
<dbReference type="AlphaFoldDB" id="A0A344LMB8"/>
<dbReference type="InterPro" id="IPR038261">
    <property type="entry name" value="GPP34-like_sf"/>
</dbReference>
<dbReference type="GO" id="GO:0005737">
    <property type="term" value="C:cytoplasm"/>
    <property type="evidence" value="ECO:0007669"/>
    <property type="project" value="UniProtKB-ARBA"/>
</dbReference>
<reference evidence="5 6" key="1">
    <citation type="submission" date="2016-04" db="EMBL/GenBank/DDBJ databases">
        <title>Complete genome sequence and analysis of deep-sea sediment isolate, Amycolatopsis sp. WP1.</title>
        <authorList>
            <person name="Wang H."/>
            <person name="Chen S."/>
            <person name="Wu Q."/>
        </authorList>
    </citation>
    <scope>NUCLEOTIDE SEQUENCE [LARGE SCALE GENOMIC DNA]</scope>
    <source>
        <strain evidence="5 6">WP1</strain>
    </source>
</reference>
<proteinExistence type="predicted"/>
<gene>
    <name evidence="5" type="ORF">A4R43_41000</name>
</gene>
<evidence type="ECO:0000256" key="2">
    <source>
        <dbReference type="ARBA" id="ARBA00023034"/>
    </source>
</evidence>
<keyword evidence="6" id="KW-1185">Reference proteome</keyword>
<evidence type="ECO:0000256" key="1">
    <source>
        <dbReference type="ARBA" id="ARBA00004255"/>
    </source>
</evidence>
<sequence length="215" mass="23680">MSPTELLLPAKVYLLACRGERVPDRQRVGYLVRAAALTELLLRGRVLDHDGIVGAVPGGSTGDAVLDEVLGQIVEGGPRKWRHWVRKEHRRTLDSVEDQLSDGRVIRVERSRFLGRRRVAVRDTAAVSRLRAMVDKALRGDGPVSRISREDAALVALVAAVELKGVATGRDRRRFRDRLQELEERGGAAVPALRKVFRELRQVRMAAAANSGGSG</sequence>
<keyword evidence="3" id="KW-0446">Lipid-binding</keyword>
<evidence type="ECO:0000313" key="6">
    <source>
        <dbReference type="Proteomes" id="UP000250434"/>
    </source>
</evidence>
<accession>A0A344LMB8</accession>
<dbReference type="Proteomes" id="UP000250434">
    <property type="component" value="Chromosome"/>
</dbReference>
<comment type="subcellular location">
    <subcellularLocation>
        <location evidence="1">Golgi apparatus membrane</location>
        <topology evidence="1">Peripheral membrane protein</topology>
        <orientation evidence="1">Cytoplasmic side</orientation>
    </subcellularLocation>
</comment>
<dbReference type="GO" id="GO:0070273">
    <property type="term" value="F:phosphatidylinositol-4-phosphate binding"/>
    <property type="evidence" value="ECO:0007669"/>
    <property type="project" value="InterPro"/>
</dbReference>
<evidence type="ECO:0008006" key="7">
    <source>
        <dbReference type="Google" id="ProtNLM"/>
    </source>
</evidence>
<evidence type="ECO:0000256" key="4">
    <source>
        <dbReference type="ARBA" id="ARBA00023136"/>
    </source>
</evidence>
<dbReference type="InterPro" id="IPR008628">
    <property type="entry name" value="GPP34-like"/>
</dbReference>
<dbReference type="Pfam" id="PF05719">
    <property type="entry name" value="GPP34"/>
    <property type="match status" value="1"/>
</dbReference>
<keyword evidence="2" id="KW-0333">Golgi apparatus</keyword>